<evidence type="ECO:0000256" key="1">
    <source>
        <dbReference type="ARBA" id="ARBA00009437"/>
    </source>
</evidence>
<dbReference type="InterPro" id="IPR000847">
    <property type="entry name" value="LysR_HTH_N"/>
</dbReference>
<proteinExistence type="inferred from homology"/>
<keyword evidence="3" id="KW-0238">DNA-binding</keyword>
<dbReference type="InterPro" id="IPR036388">
    <property type="entry name" value="WH-like_DNA-bd_sf"/>
</dbReference>
<dbReference type="OrthoDB" id="9803735at2"/>
<dbReference type="PANTHER" id="PTHR30126">
    <property type="entry name" value="HTH-TYPE TRANSCRIPTIONAL REGULATOR"/>
    <property type="match status" value="1"/>
</dbReference>
<dbReference type="AlphaFoldDB" id="A0A1A6C2W7"/>
<feature type="domain" description="HTH lysR-type" evidence="5">
    <location>
        <begin position="1"/>
        <end position="58"/>
    </location>
</feature>
<dbReference type="SUPFAM" id="SSF53850">
    <property type="entry name" value="Periplasmic binding protein-like II"/>
    <property type="match status" value="1"/>
</dbReference>
<dbReference type="InterPro" id="IPR005119">
    <property type="entry name" value="LysR_subst-bd"/>
</dbReference>
<dbReference type="PRINTS" id="PR00039">
    <property type="entry name" value="HTHLYSR"/>
</dbReference>
<gene>
    <name evidence="6" type="ORF">Thpro_023149</name>
</gene>
<dbReference type="FunFam" id="1.10.10.10:FF:000001">
    <property type="entry name" value="LysR family transcriptional regulator"/>
    <property type="match status" value="1"/>
</dbReference>
<evidence type="ECO:0000256" key="3">
    <source>
        <dbReference type="ARBA" id="ARBA00023125"/>
    </source>
</evidence>
<organism evidence="6 7">
    <name type="scientific">Acidihalobacter prosperus</name>
    <dbReference type="NCBI Taxonomy" id="160660"/>
    <lineage>
        <taxon>Bacteria</taxon>
        <taxon>Pseudomonadati</taxon>
        <taxon>Pseudomonadota</taxon>
        <taxon>Gammaproteobacteria</taxon>
        <taxon>Chromatiales</taxon>
        <taxon>Ectothiorhodospiraceae</taxon>
        <taxon>Acidihalobacter</taxon>
    </lineage>
</organism>
<evidence type="ECO:0000313" key="6">
    <source>
        <dbReference type="EMBL" id="OBS08899.1"/>
    </source>
</evidence>
<dbReference type="Pfam" id="PF03466">
    <property type="entry name" value="LysR_substrate"/>
    <property type="match status" value="1"/>
</dbReference>
<comment type="caution">
    <text evidence="6">The sequence shown here is derived from an EMBL/GenBank/DDBJ whole genome shotgun (WGS) entry which is preliminary data.</text>
</comment>
<evidence type="ECO:0000256" key="4">
    <source>
        <dbReference type="ARBA" id="ARBA00023163"/>
    </source>
</evidence>
<keyword evidence="7" id="KW-1185">Reference proteome</keyword>
<dbReference type="PROSITE" id="PS50931">
    <property type="entry name" value="HTH_LYSR"/>
    <property type="match status" value="1"/>
</dbReference>
<reference evidence="6 7" key="1">
    <citation type="journal article" date="2014" name="Genome Announc.">
        <title>Draft Genome Sequence of the Iron-Oxidizing, Acidophilic, and Halotolerant 'Thiobacillus prosperus' Type Strain DSM 5130.</title>
        <authorList>
            <person name="Ossandon F.J."/>
            <person name="Cardenas J.P."/>
            <person name="Corbett M."/>
            <person name="Quatrini R."/>
            <person name="Holmes D.S."/>
            <person name="Watkin E."/>
        </authorList>
    </citation>
    <scope>NUCLEOTIDE SEQUENCE [LARGE SCALE GENOMIC DNA]</scope>
    <source>
        <strain evidence="6 7">DSM 5130</strain>
    </source>
</reference>
<evidence type="ECO:0000259" key="5">
    <source>
        <dbReference type="PROSITE" id="PS50931"/>
    </source>
</evidence>
<dbReference type="GO" id="GO:0000976">
    <property type="term" value="F:transcription cis-regulatory region binding"/>
    <property type="evidence" value="ECO:0007669"/>
    <property type="project" value="TreeGrafter"/>
</dbReference>
<dbReference type="EMBL" id="JQSG02000006">
    <property type="protein sequence ID" value="OBS08899.1"/>
    <property type="molecule type" value="Genomic_DNA"/>
</dbReference>
<comment type="similarity">
    <text evidence="1">Belongs to the LysR transcriptional regulatory family.</text>
</comment>
<dbReference type="Proteomes" id="UP000029273">
    <property type="component" value="Unassembled WGS sequence"/>
</dbReference>
<dbReference type="GO" id="GO:0003700">
    <property type="term" value="F:DNA-binding transcription factor activity"/>
    <property type="evidence" value="ECO:0007669"/>
    <property type="project" value="InterPro"/>
</dbReference>
<dbReference type="RefSeq" id="WP_038091455.1">
    <property type="nucleotide sequence ID" value="NZ_JQSG02000006.1"/>
</dbReference>
<dbReference type="Pfam" id="PF00126">
    <property type="entry name" value="HTH_1"/>
    <property type="match status" value="1"/>
</dbReference>
<accession>A0A1A6C2W7</accession>
<dbReference type="Gene3D" id="3.40.190.290">
    <property type="match status" value="1"/>
</dbReference>
<evidence type="ECO:0000313" key="7">
    <source>
        <dbReference type="Proteomes" id="UP000029273"/>
    </source>
</evidence>
<keyword evidence="4" id="KW-0804">Transcription</keyword>
<dbReference type="InterPro" id="IPR036390">
    <property type="entry name" value="WH_DNA-bd_sf"/>
</dbReference>
<sequence length="288" mass="31366">MDVNALQAFTAVAELSSFSEAAARLHLTQPAVSKRIRQLEGELGRRLFDRVARRVQLTEAGRALLPGARRILLELDESRRRLANLSGHVAGTLSIGTSHHIGLHRLPALLRGYTRRYPEVDLDLRFLDSEAGCAAVEHGDLELALVTLPPETPPQLVSTPVWDDPLTLVAAVDHPLAAIHGPVALAQLAEYPAILPAIGTYTRGVIERALATHGLKPKVRLDTNYLETIRSMVSIGLGWSALPEILVDDSIKALSTDGLRLRRTLGFVRHRERTLSNAAAALIDSART</sequence>
<protein>
    <submittedName>
        <fullName evidence="6">LysR family transcriptional regulator</fullName>
    </submittedName>
</protein>
<dbReference type="SUPFAM" id="SSF46785">
    <property type="entry name" value="Winged helix' DNA-binding domain"/>
    <property type="match status" value="1"/>
</dbReference>
<dbReference type="Gene3D" id="1.10.10.10">
    <property type="entry name" value="Winged helix-like DNA-binding domain superfamily/Winged helix DNA-binding domain"/>
    <property type="match status" value="1"/>
</dbReference>
<name>A0A1A6C2W7_9GAMM</name>
<keyword evidence="2" id="KW-0805">Transcription regulation</keyword>
<dbReference type="STRING" id="160660.BJI67_10180"/>
<evidence type="ECO:0000256" key="2">
    <source>
        <dbReference type="ARBA" id="ARBA00023015"/>
    </source>
</evidence>
<dbReference type="CDD" id="cd05466">
    <property type="entry name" value="PBP2_LTTR_substrate"/>
    <property type="match status" value="1"/>
</dbReference>
<dbReference type="PANTHER" id="PTHR30126:SF81">
    <property type="entry name" value="HTH-TYPE TRANSCRIPTIONAL REGULATOR ILVY"/>
    <property type="match status" value="1"/>
</dbReference>